<evidence type="ECO:0000256" key="1">
    <source>
        <dbReference type="ARBA" id="ARBA00022553"/>
    </source>
</evidence>
<dbReference type="GO" id="GO:0005891">
    <property type="term" value="C:voltage-gated calcium channel complex"/>
    <property type="evidence" value="ECO:0007669"/>
    <property type="project" value="InterPro"/>
</dbReference>
<dbReference type="InterPro" id="IPR008145">
    <property type="entry name" value="GK/Ca_channel_bsu"/>
</dbReference>
<comment type="caution">
    <text evidence="4">The sequence shown here is derived from an EMBL/GenBank/DDBJ whole genome shotgun (WGS) entry which is preliminary data.</text>
</comment>
<evidence type="ECO:0000259" key="3">
    <source>
        <dbReference type="SMART" id="SM00072"/>
    </source>
</evidence>
<dbReference type="GO" id="GO:0005245">
    <property type="term" value="F:voltage-gated calcium channel activity"/>
    <property type="evidence" value="ECO:0007669"/>
    <property type="project" value="InterPro"/>
</dbReference>
<dbReference type="Gene3D" id="3.40.50.300">
    <property type="entry name" value="P-loop containing nucleotide triphosphate hydrolases"/>
    <property type="match status" value="2"/>
</dbReference>
<feature type="domain" description="Guanylate kinase/L-type calcium channel beta subunit" evidence="3">
    <location>
        <begin position="170"/>
        <end position="315"/>
    </location>
</feature>
<gene>
    <name evidence="4" type="ORF">AAFF_G00383620</name>
</gene>
<keyword evidence="5" id="KW-1185">Reference proteome</keyword>
<evidence type="ECO:0000313" key="5">
    <source>
        <dbReference type="Proteomes" id="UP001221898"/>
    </source>
</evidence>
<dbReference type="PRINTS" id="PR01626">
    <property type="entry name" value="LCACHANNELB"/>
</dbReference>
<dbReference type="AlphaFoldDB" id="A0AAD7WLS6"/>
<evidence type="ECO:0000313" key="4">
    <source>
        <dbReference type="EMBL" id="KAJ8401443.1"/>
    </source>
</evidence>
<organism evidence="4 5">
    <name type="scientific">Aldrovandia affinis</name>
    <dbReference type="NCBI Taxonomy" id="143900"/>
    <lineage>
        <taxon>Eukaryota</taxon>
        <taxon>Metazoa</taxon>
        <taxon>Chordata</taxon>
        <taxon>Craniata</taxon>
        <taxon>Vertebrata</taxon>
        <taxon>Euteleostomi</taxon>
        <taxon>Actinopterygii</taxon>
        <taxon>Neopterygii</taxon>
        <taxon>Teleostei</taxon>
        <taxon>Notacanthiformes</taxon>
        <taxon>Halosauridae</taxon>
        <taxon>Aldrovandia</taxon>
    </lineage>
</organism>
<proteinExistence type="predicted"/>
<dbReference type="SUPFAM" id="SSF50044">
    <property type="entry name" value="SH3-domain"/>
    <property type="match status" value="1"/>
</dbReference>
<keyword evidence="1" id="KW-0597">Phosphoprotein</keyword>
<dbReference type="FunFam" id="2.30.30.40:FF:000315">
    <property type="entry name" value="Calcium channel, voltage-dependent, beta 2b"/>
    <property type="match status" value="1"/>
</dbReference>
<dbReference type="InterPro" id="IPR036028">
    <property type="entry name" value="SH3-like_dom_sf"/>
</dbReference>
<feature type="region of interest" description="Disordered" evidence="2">
    <location>
        <begin position="1"/>
        <end position="32"/>
    </location>
</feature>
<feature type="region of interest" description="Disordered" evidence="2">
    <location>
        <begin position="115"/>
        <end position="158"/>
    </location>
</feature>
<sequence>MQREPEIPEITPEEEAARKEAERQAKEQVEKSKFKPVAFAVRSNVNYTAVDDDGVPAPGTAISFEAKDFLHIKEKFSNDWWIGRLVKEESELGFIPSPVKLEGILIKHEQQARKAKLQASKAAANSHSTSGEMMPHPKKSAPPPLPPPSLPTAKPKKSTEHIATYDVVPSMRPVVMMGPSLKGYELTDMMQKALFDFLKHRFEGRITITQVTADLSLAKCSVLNNPSKHALLERSSLTEVQSEIERIFELARSLQLVVLDADTINHPTQLAKSSLAPIIVYVKVNSPKEIYDVILDENQLDDACEHIAHYLEAYWRSTHPEGCSPPNPLLMDLAAATLQVGGSAALVSDLQEQETFSLETHKSTTYTKHQVILLESGGKTIVLSSAVVDD</sequence>
<feature type="compositionally biased region" description="Basic and acidic residues" evidence="2">
    <location>
        <begin position="15"/>
        <end position="32"/>
    </location>
</feature>
<dbReference type="Gene3D" id="2.30.30.40">
    <property type="entry name" value="SH3 Domains"/>
    <property type="match status" value="1"/>
</dbReference>
<dbReference type="Pfam" id="PF00625">
    <property type="entry name" value="Guanylate_kin"/>
    <property type="match status" value="1"/>
</dbReference>
<protein>
    <recommendedName>
        <fullName evidence="3">Guanylate kinase/L-type calcium channel beta subunit domain-containing protein</fullName>
    </recommendedName>
</protein>
<name>A0AAD7WLS6_9TELE</name>
<dbReference type="Proteomes" id="UP001221898">
    <property type="component" value="Unassembled WGS sequence"/>
</dbReference>
<feature type="compositionally biased region" description="Pro residues" evidence="2">
    <location>
        <begin position="140"/>
        <end position="150"/>
    </location>
</feature>
<dbReference type="SUPFAM" id="SSF52540">
    <property type="entry name" value="P-loop containing nucleoside triphosphate hydrolases"/>
    <property type="match status" value="1"/>
</dbReference>
<dbReference type="InterPro" id="IPR000584">
    <property type="entry name" value="VDCC_L_bsu"/>
</dbReference>
<dbReference type="InterPro" id="IPR027417">
    <property type="entry name" value="P-loop_NTPase"/>
</dbReference>
<dbReference type="PANTHER" id="PTHR11824">
    <property type="entry name" value="VOLTAGE-DEPENDENT CALCIUM CHANNEL BETA SUBUNIT"/>
    <property type="match status" value="1"/>
</dbReference>
<dbReference type="SMART" id="SM00072">
    <property type="entry name" value="GuKc"/>
    <property type="match status" value="1"/>
</dbReference>
<reference evidence="4" key="1">
    <citation type="journal article" date="2023" name="Science">
        <title>Genome structures resolve the early diversification of teleost fishes.</title>
        <authorList>
            <person name="Parey E."/>
            <person name="Louis A."/>
            <person name="Montfort J."/>
            <person name="Bouchez O."/>
            <person name="Roques C."/>
            <person name="Iampietro C."/>
            <person name="Lluch J."/>
            <person name="Castinel A."/>
            <person name="Donnadieu C."/>
            <person name="Desvignes T."/>
            <person name="Floi Bucao C."/>
            <person name="Jouanno E."/>
            <person name="Wen M."/>
            <person name="Mejri S."/>
            <person name="Dirks R."/>
            <person name="Jansen H."/>
            <person name="Henkel C."/>
            <person name="Chen W.J."/>
            <person name="Zahm M."/>
            <person name="Cabau C."/>
            <person name="Klopp C."/>
            <person name="Thompson A.W."/>
            <person name="Robinson-Rechavi M."/>
            <person name="Braasch I."/>
            <person name="Lecointre G."/>
            <person name="Bobe J."/>
            <person name="Postlethwait J.H."/>
            <person name="Berthelot C."/>
            <person name="Roest Crollius H."/>
            <person name="Guiguen Y."/>
        </authorList>
    </citation>
    <scope>NUCLEOTIDE SEQUENCE</scope>
    <source>
        <strain evidence="4">NC1722</strain>
    </source>
</reference>
<accession>A0AAD7WLS6</accession>
<evidence type="ECO:0000256" key="2">
    <source>
        <dbReference type="SAM" id="MobiDB-lite"/>
    </source>
</evidence>
<dbReference type="EMBL" id="JAINUG010000070">
    <property type="protein sequence ID" value="KAJ8401443.1"/>
    <property type="molecule type" value="Genomic_DNA"/>
</dbReference>